<dbReference type="GO" id="GO:0006508">
    <property type="term" value="P:proteolysis"/>
    <property type="evidence" value="ECO:0007669"/>
    <property type="project" value="UniProtKB-KW"/>
</dbReference>
<dbReference type="EMBL" id="PZQS01000002">
    <property type="protein sequence ID" value="PVD35970.1"/>
    <property type="molecule type" value="Genomic_DNA"/>
</dbReference>
<dbReference type="FunFam" id="3.90.132.10:FF:000001">
    <property type="entry name" value="leishmanolysin-like peptidase isoform X2"/>
    <property type="match status" value="1"/>
</dbReference>
<dbReference type="OrthoDB" id="6134084at2759"/>
<dbReference type="GO" id="GO:0046872">
    <property type="term" value="F:metal ion binding"/>
    <property type="evidence" value="ECO:0007669"/>
    <property type="project" value="UniProtKB-KW"/>
</dbReference>
<evidence type="ECO:0000256" key="7">
    <source>
        <dbReference type="ARBA" id="ARBA00039717"/>
    </source>
</evidence>
<dbReference type="GO" id="GO:0016020">
    <property type="term" value="C:membrane"/>
    <property type="evidence" value="ECO:0007669"/>
    <property type="project" value="InterPro"/>
</dbReference>
<feature type="binding site" evidence="9">
    <location>
        <position position="101"/>
    </location>
    <ligand>
        <name>Zn(2+)</name>
        <dbReference type="ChEBI" id="CHEBI:29105"/>
        <note>catalytic</note>
    </ligand>
</feature>
<dbReference type="Gene3D" id="3.10.170.20">
    <property type="match status" value="1"/>
</dbReference>
<keyword evidence="4" id="KW-0378">Hydrolase</keyword>
<feature type="binding site" evidence="9">
    <location>
        <position position="97"/>
    </location>
    <ligand>
        <name>Zn(2+)</name>
        <dbReference type="ChEBI" id="CHEBI:29105"/>
        <note>catalytic</note>
    </ligand>
</feature>
<evidence type="ECO:0000256" key="4">
    <source>
        <dbReference type="ARBA" id="ARBA00022801"/>
    </source>
</evidence>
<comment type="caution">
    <text evidence="11">The sequence shown here is derived from an EMBL/GenBank/DDBJ whole genome shotgun (WGS) entry which is preliminary data.</text>
</comment>
<organism evidence="11 12">
    <name type="scientific">Pomacea canaliculata</name>
    <name type="common">Golden apple snail</name>
    <dbReference type="NCBI Taxonomy" id="400727"/>
    <lineage>
        <taxon>Eukaryota</taxon>
        <taxon>Metazoa</taxon>
        <taxon>Spiralia</taxon>
        <taxon>Lophotrochozoa</taxon>
        <taxon>Mollusca</taxon>
        <taxon>Gastropoda</taxon>
        <taxon>Caenogastropoda</taxon>
        <taxon>Architaenioglossa</taxon>
        <taxon>Ampullarioidea</taxon>
        <taxon>Ampullariidae</taxon>
        <taxon>Pomacea</taxon>
    </lineage>
</organism>
<protein>
    <recommendedName>
        <fullName evidence="7">Leishmanolysin-like peptidase</fullName>
    </recommendedName>
</protein>
<evidence type="ECO:0000313" key="12">
    <source>
        <dbReference type="Proteomes" id="UP000245119"/>
    </source>
</evidence>
<feature type="binding site" evidence="9">
    <location>
        <position position="208"/>
    </location>
    <ligand>
        <name>Zn(2+)</name>
        <dbReference type="ChEBI" id="CHEBI:29105"/>
        <note>catalytic</note>
    </ligand>
</feature>
<comment type="cofactor">
    <cofactor evidence="9">
        <name>Zn(2+)</name>
        <dbReference type="ChEBI" id="CHEBI:29105"/>
    </cofactor>
    <text evidence="9">Binds 1 zinc ion per subunit.</text>
</comment>
<dbReference type="Gene3D" id="2.10.55.10">
    <property type="entry name" value="Leishmanolysin domain 3"/>
    <property type="match status" value="1"/>
</dbReference>
<comment type="similarity">
    <text evidence="1">Belongs to the peptidase M8 family.</text>
</comment>
<keyword evidence="12" id="KW-1185">Reference proteome</keyword>
<dbReference type="Proteomes" id="UP000245119">
    <property type="component" value="Linkage Group LG2"/>
</dbReference>
<dbReference type="PANTHER" id="PTHR10942:SF0">
    <property type="entry name" value="LEISHMANOLYSIN-LIKE PEPTIDASE"/>
    <property type="match status" value="1"/>
</dbReference>
<gene>
    <name evidence="11" type="ORF">C0Q70_02939</name>
</gene>
<evidence type="ECO:0000256" key="10">
    <source>
        <dbReference type="SAM" id="Coils"/>
    </source>
</evidence>
<dbReference type="Pfam" id="PF01457">
    <property type="entry name" value="Peptidase_M8"/>
    <property type="match status" value="1"/>
</dbReference>
<reference evidence="11 12" key="1">
    <citation type="submission" date="2018-04" db="EMBL/GenBank/DDBJ databases">
        <title>The genome of golden apple snail Pomacea canaliculata provides insight into stress tolerance and invasive adaptation.</title>
        <authorList>
            <person name="Liu C."/>
            <person name="Liu B."/>
            <person name="Ren Y."/>
            <person name="Zhang Y."/>
            <person name="Wang H."/>
            <person name="Li S."/>
            <person name="Jiang F."/>
            <person name="Yin L."/>
            <person name="Zhang G."/>
            <person name="Qian W."/>
            <person name="Fan W."/>
        </authorList>
    </citation>
    <scope>NUCLEOTIDE SEQUENCE [LARGE SCALE GENOMIC DNA]</scope>
    <source>
        <strain evidence="11">SZHN2017</strain>
        <tissue evidence="11">Muscle</tissue>
    </source>
</reference>
<evidence type="ECO:0000256" key="1">
    <source>
        <dbReference type="ARBA" id="ARBA00005860"/>
    </source>
</evidence>
<evidence type="ECO:0000256" key="6">
    <source>
        <dbReference type="ARBA" id="ARBA00023049"/>
    </source>
</evidence>
<keyword evidence="5 9" id="KW-0862">Zinc</keyword>
<evidence type="ECO:0000256" key="9">
    <source>
        <dbReference type="PIRSR" id="PIRSR601577-2"/>
    </source>
</evidence>
<evidence type="ECO:0000313" key="11">
    <source>
        <dbReference type="EMBL" id="PVD35970.1"/>
    </source>
</evidence>
<dbReference type="GO" id="GO:0007155">
    <property type="term" value="P:cell adhesion"/>
    <property type="evidence" value="ECO:0007669"/>
    <property type="project" value="InterPro"/>
</dbReference>
<keyword evidence="10" id="KW-0175">Coiled coil</keyword>
<dbReference type="Gene3D" id="3.90.132.10">
    <property type="entry name" value="Leishmanolysin , domain 2"/>
    <property type="match status" value="1"/>
</dbReference>
<keyword evidence="6 9" id="KW-0482">Metalloprotease</keyword>
<accession>A0A2T7PRF3</accession>
<name>A0A2T7PRF3_POMCA</name>
<feature type="coiled-coil region" evidence="10">
    <location>
        <begin position="1082"/>
        <end position="1109"/>
    </location>
</feature>
<dbReference type="GO" id="GO:0004222">
    <property type="term" value="F:metalloendopeptidase activity"/>
    <property type="evidence" value="ECO:0007669"/>
    <property type="project" value="InterPro"/>
</dbReference>
<dbReference type="PANTHER" id="PTHR10942">
    <property type="entry name" value="LEISHMANOLYSIN-LIKE PEPTIDASE"/>
    <property type="match status" value="1"/>
</dbReference>
<dbReference type="GO" id="GO:0005737">
    <property type="term" value="C:cytoplasm"/>
    <property type="evidence" value="ECO:0007669"/>
    <property type="project" value="TreeGrafter"/>
</dbReference>
<dbReference type="STRING" id="400727.A0A2T7PRF3"/>
<dbReference type="Gene3D" id="2.30.34.10">
    <property type="entry name" value="Leishmanolysin domain 4"/>
    <property type="match status" value="1"/>
</dbReference>
<dbReference type="InterPro" id="IPR001577">
    <property type="entry name" value="Peptidase_M8"/>
</dbReference>
<proteinExistence type="inferred from homology"/>
<keyword evidence="3 9" id="KW-0479">Metal-binding</keyword>
<keyword evidence="2" id="KW-0645">Protease</keyword>
<evidence type="ECO:0000256" key="5">
    <source>
        <dbReference type="ARBA" id="ARBA00022833"/>
    </source>
</evidence>
<dbReference type="SUPFAM" id="SSF55486">
    <property type="entry name" value="Metalloproteases ('zincins'), catalytic domain"/>
    <property type="match status" value="1"/>
</dbReference>
<evidence type="ECO:0000256" key="3">
    <source>
        <dbReference type="ARBA" id="ARBA00022723"/>
    </source>
</evidence>
<evidence type="ECO:0000256" key="8">
    <source>
        <dbReference type="PIRSR" id="PIRSR601577-1"/>
    </source>
</evidence>
<evidence type="ECO:0000256" key="2">
    <source>
        <dbReference type="ARBA" id="ARBA00022670"/>
    </source>
</evidence>
<feature type="active site" evidence="8">
    <location>
        <position position="98"/>
    </location>
</feature>
<sequence length="1325" mass="150972">MTPSICLLECERERTANSKSFETYIWHGPNRAAEEVKQDHTKICSARCGHGRTVAYAAHCQQESALDRPVAGYFSVCPESIADNWQERQQLFSTIKHEILHALGFTASLYAFYRDADGNPLTERNEFTGKPLNFDGAKAMYRWSDRVVKEIQRTDWHLQTGLVRKNVSMIVTPKVQHAFEEVRKHFNCSTLEGAELEDQGINGTAITHWEKRVFEASTMTGTYTQNSVISRITLALMEDTGWYKANYENAGDYEWGKGLGCDFVQKSCYHWISTRLKNKESIYPYCKQIKRGELWTDCTHNRHAVALCNLVEFSHDLPIQYQYFEKNQLEGIQPGNERKYGGSVMLADYCPYLQEFSWTSQQKIVRGSSCVLESNSISENGNYFGEVYGNQSRCFNHNGQWLLYKCADVNSPQHSGSGCYKFSCSSDRGLLIEVWGTSYPCYHAGYIHNFTFTSKQYLHKGSVICPDCREVCQNCPPDRPAPLKQLRQGKWGVGFIFLCRQRRRKMFHLVTLVLLGLLTFEVTEARKLTSLQKQIDDLRGEFEAYSRARSDDKPYFAAYIQDGDWLLAFRLVAGNKQSGYDTYMNENINDDDPLVRALTPCSCLAVNSTCTRHYRGSILTQWSQLPINKVRLSLYEGGREKAYAVFNGAGSSSTSWFSADRLETSSWTDLRTAPKNFFSISGDPKLKRQFYISSNSTDCGSDAGWLVIKNSKEKCSWGKLPKTAKYPVIFFANPNHAVKFSSGMAGPGWSRKSSLFPVVPVYRPRRMFLVVASMVCLGLLTFGVKADTDIEQLVRTVDDLQVEINGLKRRCSDAPPGGFIQEDGYILGFRIVAGKGYFGEMSWDMESNGDQPFVQSMRQCTCNTGAGPCNRNYRSSILDFWDAIPVTTAKLSMYKNGEEKQFIIFNAKDTYYWRWIFDESKVLESSWVDLKTETHDYFTPGEYFSGRSYFFNHVSGDCSTLGGWMFLQFGQDACSWAIPQNGSYPIILYSPAKTWVRYESEAEQADSLALWLKVDNVENLNAPCVHQRRKRNTQHPQSPPSPPQTHLAMVVQKTKMLLHVLVLVVSLGLLDLQTEAATSTEILTLTKAIEDIKVEIENVKTNCNKTEQGGYFLEDGYVLAYKVYSGGEGYPVEAFYNTYGVATYRNDDDPFLRALMKCSCYTNGKCNRHYRSGLFKYWVQLGVTQVKLSVYKDGEEKQYAVFDGRDSSYLSWFNEQKLLESSWTDLKTAKKDYFSWDLKTLSDPRGNRRMFISNNSSDCATATGWLMLKESYDKCDWGNPRDNKFPFILFSPTSTMVQFKSGEEATAFVTKQCLATNFNNLSKYS</sequence>